<dbReference type="Proteomes" id="UP000499080">
    <property type="component" value="Unassembled WGS sequence"/>
</dbReference>
<name>A0A4Y2IEL4_ARAVE</name>
<dbReference type="AlphaFoldDB" id="A0A4Y2IEL4"/>
<evidence type="ECO:0000313" key="3">
    <source>
        <dbReference type="Proteomes" id="UP000499080"/>
    </source>
</evidence>
<evidence type="ECO:0000256" key="1">
    <source>
        <dbReference type="SAM" id="MobiDB-lite"/>
    </source>
</evidence>
<dbReference type="EMBL" id="BGPR01002592">
    <property type="protein sequence ID" value="GBM76010.1"/>
    <property type="molecule type" value="Genomic_DNA"/>
</dbReference>
<reference evidence="2 3" key="1">
    <citation type="journal article" date="2019" name="Sci. Rep.">
        <title>Orb-weaving spider Araneus ventricosus genome elucidates the spidroin gene catalogue.</title>
        <authorList>
            <person name="Kono N."/>
            <person name="Nakamura H."/>
            <person name="Ohtoshi R."/>
            <person name="Moran D.A.P."/>
            <person name="Shinohara A."/>
            <person name="Yoshida Y."/>
            <person name="Fujiwara M."/>
            <person name="Mori M."/>
            <person name="Tomita M."/>
            <person name="Arakawa K."/>
        </authorList>
    </citation>
    <scope>NUCLEOTIDE SEQUENCE [LARGE SCALE GENOMIC DNA]</scope>
</reference>
<gene>
    <name evidence="2" type="ORF">AVEN_139506_1</name>
</gene>
<protein>
    <submittedName>
        <fullName evidence="2">Uncharacterized protein</fullName>
    </submittedName>
</protein>
<feature type="region of interest" description="Disordered" evidence="1">
    <location>
        <begin position="65"/>
        <end position="87"/>
    </location>
</feature>
<comment type="caution">
    <text evidence="2">The sequence shown here is derived from an EMBL/GenBank/DDBJ whole genome shotgun (WGS) entry which is preliminary data.</text>
</comment>
<accession>A0A4Y2IEL4</accession>
<sequence length="87" mass="9543">MKPIFWTVLVNLKRGQMMVAAHPSSHSSPGEGCGNSLRSCLHTNVIVFPLTIRPDILKRTLPGFQRAPGEELPSSFVRGPLNDYQAA</sequence>
<organism evidence="2 3">
    <name type="scientific">Araneus ventricosus</name>
    <name type="common">Orbweaver spider</name>
    <name type="synonym">Epeira ventricosa</name>
    <dbReference type="NCBI Taxonomy" id="182803"/>
    <lineage>
        <taxon>Eukaryota</taxon>
        <taxon>Metazoa</taxon>
        <taxon>Ecdysozoa</taxon>
        <taxon>Arthropoda</taxon>
        <taxon>Chelicerata</taxon>
        <taxon>Arachnida</taxon>
        <taxon>Araneae</taxon>
        <taxon>Araneomorphae</taxon>
        <taxon>Entelegynae</taxon>
        <taxon>Araneoidea</taxon>
        <taxon>Araneidae</taxon>
        <taxon>Araneus</taxon>
    </lineage>
</organism>
<evidence type="ECO:0000313" key="2">
    <source>
        <dbReference type="EMBL" id="GBM76010.1"/>
    </source>
</evidence>
<proteinExistence type="predicted"/>
<keyword evidence="3" id="KW-1185">Reference proteome</keyword>